<sequence length="223" mass="25207">MPSVEIPSFVKANLKHLVLADSDFDKPGDIDLLLGADIFHSIYNGQRLEVGPGLPVALHSVFGWVITGRLDVECSPPAETSTLLASTAALDNVVKRFWEVEEPPKQTIVNPENEKCEQMYTDLVRRNEDGRYVVPMLLKEEHEQLGDSHRTALSRLHNLEKRFLHHEDLNHDYGEYEREHEVKTVTFGVSSSPFLAIRTLHQLANDHGAWMTSPLALLQLKLP</sequence>
<dbReference type="PANTHER" id="PTHR47331">
    <property type="entry name" value="PHD-TYPE DOMAIN-CONTAINING PROTEIN"/>
    <property type="match status" value="1"/>
</dbReference>
<dbReference type="AlphaFoldDB" id="A0A2W1BAQ6"/>
<evidence type="ECO:0000313" key="2">
    <source>
        <dbReference type="Proteomes" id="UP000249218"/>
    </source>
</evidence>
<gene>
    <name evidence="1" type="primary">HaOG213606</name>
    <name evidence="1" type="ORF">B5X24_HaOG213606</name>
</gene>
<proteinExistence type="predicted"/>
<reference evidence="1 2" key="1">
    <citation type="journal article" date="2017" name="BMC Biol.">
        <title>Genomic innovations, transcriptional plasticity and gene loss underlying the evolution and divergence of two highly polyphagous and invasive Helicoverpa pest species.</title>
        <authorList>
            <person name="Pearce S.L."/>
            <person name="Clarke D.F."/>
            <person name="East P.D."/>
            <person name="Elfekih S."/>
            <person name="Gordon K.H."/>
            <person name="Jermiin L.S."/>
            <person name="McGaughran A."/>
            <person name="Oakeshott J.G."/>
            <person name="Papanikolaou A."/>
            <person name="Perera O.P."/>
            <person name="Rane R.V."/>
            <person name="Richards S."/>
            <person name="Tay W.T."/>
            <person name="Walsh T.K."/>
            <person name="Anderson A."/>
            <person name="Anderson C.J."/>
            <person name="Asgari S."/>
            <person name="Board P.G."/>
            <person name="Bretschneider A."/>
            <person name="Campbell P.M."/>
            <person name="Chertemps T."/>
            <person name="Christeller J.T."/>
            <person name="Coppin C.W."/>
            <person name="Downes S.J."/>
            <person name="Duan G."/>
            <person name="Farnsworth C.A."/>
            <person name="Good R.T."/>
            <person name="Han L.B."/>
            <person name="Han Y.C."/>
            <person name="Hatje K."/>
            <person name="Horne I."/>
            <person name="Huang Y.P."/>
            <person name="Hughes D.S."/>
            <person name="Jacquin-Joly E."/>
            <person name="James W."/>
            <person name="Jhangiani S."/>
            <person name="Kollmar M."/>
            <person name="Kuwar S.S."/>
            <person name="Li S."/>
            <person name="Liu N.Y."/>
            <person name="Maibeche M.T."/>
            <person name="Miller J.R."/>
            <person name="Montagne N."/>
            <person name="Perry T."/>
            <person name="Qu J."/>
            <person name="Song S.V."/>
            <person name="Sutton G.G."/>
            <person name="Vogel H."/>
            <person name="Walenz B.P."/>
            <person name="Xu W."/>
            <person name="Zhang H.J."/>
            <person name="Zou Z."/>
            <person name="Batterham P."/>
            <person name="Edwards O.R."/>
            <person name="Feyereisen R."/>
            <person name="Gibbs R.A."/>
            <person name="Heckel D.G."/>
            <person name="McGrath A."/>
            <person name="Robin C."/>
            <person name="Scherer S.E."/>
            <person name="Worley K.C."/>
            <person name="Wu Y.D."/>
        </authorList>
    </citation>
    <scope>NUCLEOTIDE SEQUENCE [LARGE SCALE GENOMIC DNA]</scope>
    <source>
        <strain evidence="1">Harm_GR_Male_#8</strain>
        <tissue evidence="1">Whole organism</tissue>
    </source>
</reference>
<name>A0A2W1BAQ6_HELAM</name>
<keyword evidence="2" id="KW-1185">Reference proteome</keyword>
<dbReference type="EMBL" id="KZ150336">
    <property type="protein sequence ID" value="PZC71325.1"/>
    <property type="molecule type" value="Genomic_DNA"/>
</dbReference>
<dbReference type="OrthoDB" id="8065733at2759"/>
<protein>
    <submittedName>
        <fullName evidence="1">Uncharacterized protein</fullName>
    </submittedName>
</protein>
<accession>A0A2W1BAQ6</accession>
<dbReference type="PANTHER" id="PTHR47331:SF5">
    <property type="entry name" value="RIBONUCLEASE H"/>
    <property type="match status" value="1"/>
</dbReference>
<evidence type="ECO:0000313" key="1">
    <source>
        <dbReference type="EMBL" id="PZC71325.1"/>
    </source>
</evidence>
<dbReference type="Proteomes" id="UP000249218">
    <property type="component" value="Unassembled WGS sequence"/>
</dbReference>
<organism evidence="1 2">
    <name type="scientific">Helicoverpa armigera</name>
    <name type="common">Cotton bollworm</name>
    <name type="synonym">Heliothis armigera</name>
    <dbReference type="NCBI Taxonomy" id="29058"/>
    <lineage>
        <taxon>Eukaryota</taxon>
        <taxon>Metazoa</taxon>
        <taxon>Ecdysozoa</taxon>
        <taxon>Arthropoda</taxon>
        <taxon>Hexapoda</taxon>
        <taxon>Insecta</taxon>
        <taxon>Pterygota</taxon>
        <taxon>Neoptera</taxon>
        <taxon>Endopterygota</taxon>
        <taxon>Lepidoptera</taxon>
        <taxon>Glossata</taxon>
        <taxon>Ditrysia</taxon>
        <taxon>Noctuoidea</taxon>
        <taxon>Noctuidae</taxon>
        <taxon>Heliothinae</taxon>
        <taxon>Helicoverpa</taxon>
    </lineage>
</organism>